<dbReference type="AlphaFoldDB" id="A0A8S9U1D6"/>
<name>A0A8S9U1D6_PHYIN</name>
<accession>A0A8S9U1D6</accession>
<organism evidence="2 3">
    <name type="scientific">Phytophthora infestans</name>
    <name type="common">Potato late blight agent</name>
    <name type="synonym">Botrytis infestans</name>
    <dbReference type="NCBI Taxonomy" id="4787"/>
    <lineage>
        <taxon>Eukaryota</taxon>
        <taxon>Sar</taxon>
        <taxon>Stramenopiles</taxon>
        <taxon>Oomycota</taxon>
        <taxon>Peronosporomycetes</taxon>
        <taxon>Peronosporales</taxon>
        <taxon>Peronosporaceae</taxon>
        <taxon>Phytophthora</taxon>
    </lineage>
</organism>
<keyword evidence="1" id="KW-1133">Transmembrane helix</keyword>
<protein>
    <submittedName>
        <fullName evidence="2">Uncharacterized protein</fullName>
    </submittedName>
</protein>
<keyword evidence="1" id="KW-0812">Transmembrane</keyword>
<dbReference type="EMBL" id="JAACNO010002364">
    <property type="protein sequence ID" value="KAF4133542.1"/>
    <property type="molecule type" value="Genomic_DNA"/>
</dbReference>
<feature type="transmembrane region" description="Helical" evidence="1">
    <location>
        <begin position="95"/>
        <end position="115"/>
    </location>
</feature>
<dbReference type="Proteomes" id="UP000704712">
    <property type="component" value="Unassembled WGS sequence"/>
</dbReference>
<reference evidence="2" key="1">
    <citation type="submission" date="2020-03" db="EMBL/GenBank/DDBJ databases">
        <title>Hybrid Assembly of Korean Phytophthora infestans isolates.</title>
        <authorList>
            <person name="Prokchorchik M."/>
            <person name="Lee Y."/>
            <person name="Seo J."/>
            <person name="Cho J.-H."/>
            <person name="Park Y.-E."/>
            <person name="Jang D.-C."/>
            <person name="Im J.-S."/>
            <person name="Choi J.-G."/>
            <person name="Park H.-J."/>
            <person name="Lee G.-B."/>
            <person name="Lee Y.-G."/>
            <person name="Hong S.-Y."/>
            <person name="Cho K."/>
            <person name="Sohn K.H."/>
        </authorList>
    </citation>
    <scope>NUCLEOTIDE SEQUENCE</scope>
    <source>
        <strain evidence="2">KR_2_A2</strain>
    </source>
</reference>
<dbReference type="PANTHER" id="PTHR33324">
    <property type="entry name" value="EXPRESSED PROTEIN"/>
    <property type="match status" value="1"/>
</dbReference>
<dbReference type="PANTHER" id="PTHR33324:SF2">
    <property type="entry name" value="MYB_SANT-LIKE DNA-BINDING DOMAIN-CONTAINING PROTEIN"/>
    <property type="match status" value="1"/>
</dbReference>
<proteinExistence type="predicted"/>
<sequence>MKRKGDFTRTGEAKKVAHTGMVEDDQAAMAELVRETTRAGKSTPTFWDPDGVDGGKSFLRVVLDWLSDPSNYDKWRGSDRTNGQTKEALLKLKNAGWRLLASSIVIVLVFARRLTLLRNSTGRRRTS</sequence>
<keyword evidence="1" id="KW-0472">Membrane</keyword>
<evidence type="ECO:0000313" key="2">
    <source>
        <dbReference type="EMBL" id="KAF4133542.1"/>
    </source>
</evidence>
<gene>
    <name evidence="2" type="ORF">GN958_ATG17266</name>
</gene>
<comment type="caution">
    <text evidence="2">The sequence shown here is derived from an EMBL/GenBank/DDBJ whole genome shotgun (WGS) entry which is preliminary data.</text>
</comment>
<evidence type="ECO:0000313" key="3">
    <source>
        <dbReference type="Proteomes" id="UP000704712"/>
    </source>
</evidence>
<evidence type="ECO:0000256" key="1">
    <source>
        <dbReference type="SAM" id="Phobius"/>
    </source>
</evidence>